<dbReference type="InterPro" id="IPR039426">
    <property type="entry name" value="TonB-dep_rcpt-like"/>
</dbReference>
<organism evidence="15 16">
    <name type="scientific">Nisaea acidiphila</name>
    <dbReference type="NCBI Taxonomy" id="1862145"/>
    <lineage>
        <taxon>Bacteria</taxon>
        <taxon>Pseudomonadati</taxon>
        <taxon>Pseudomonadota</taxon>
        <taxon>Alphaproteobacteria</taxon>
        <taxon>Rhodospirillales</taxon>
        <taxon>Thalassobaculaceae</taxon>
        <taxon>Nisaea</taxon>
    </lineage>
</organism>
<dbReference type="InterPro" id="IPR012910">
    <property type="entry name" value="Plug_dom"/>
</dbReference>
<evidence type="ECO:0000256" key="5">
    <source>
        <dbReference type="ARBA" id="ARBA00022692"/>
    </source>
</evidence>
<evidence type="ECO:0000256" key="12">
    <source>
        <dbReference type="SAM" id="SignalP"/>
    </source>
</evidence>
<keyword evidence="16" id="KW-1185">Reference proteome</keyword>
<comment type="similarity">
    <text evidence="2 10 11">Belongs to the TonB-dependent receptor family.</text>
</comment>
<accession>A0A9J7ANM7</accession>
<evidence type="ECO:0000256" key="2">
    <source>
        <dbReference type="ARBA" id="ARBA00009810"/>
    </source>
</evidence>
<keyword evidence="8 15" id="KW-0675">Receptor</keyword>
<dbReference type="GO" id="GO:0015344">
    <property type="term" value="F:siderophore uptake transmembrane transporter activity"/>
    <property type="evidence" value="ECO:0007669"/>
    <property type="project" value="TreeGrafter"/>
</dbReference>
<dbReference type="GO" id="GO:0038023">
    <property type="term" value="F:signaling receptor activity"/>
    <property type="evidence" value="ECO:0007669"/>
    <property type="project" value="InterPro"/>
</dbReference>
<sequence>MTDANEMNRYGRKMLRAFLLGTVCVGALAQAGPARAQSSGEAVTLDRIVVEGDEEVVTEDTGSYASSRSTVGYKQPTDIREIPQTVNVLTRQRLDDANATTLEEAGYLLPNVTTATGNGFDGSLYSRGHEVFTYNVDGAPRSFLSLYGTAPDLVFFDRVEVLSGPSGVFQGSGEPVGTINLVRKRPNGENGGSATGHLGTYDNYRGEADLQVAGGDRKQVRGRLIGYGFTKQSYLDIAQQDKGGGYGTVEYDVTEDLTVSFGGIHESEDTVSMSGQPTFSDGSFLNVGTETFFGAPWNQREINTAEGFADAEYTFDNGGVLKLNSRIYDRDTNIKNALASTSVDASTGDFTMFVFARRFDEKTSYLDLNYAQPFTFFERRSEFAIGTDYRRTEQDMKQNFDFSLGTQNINTFNPYDLVEPEITYPGVGPGFRLNTETETDEFGGYGYARLQVYDGLNLTLGGRYAVYDSETEDTGRSTVTSIDENRFVPMVGLSYDIVPEATVYTSYSEIFQPQSEQKADGSQLDPIEGRQVEIGTKVSLFDGFLQGQAAVYWLQDENRAADDPDNVGSFVESQEEDTVGFEISLAGSPYPGVEISAGYSYVDTDLDTDPTPEHSGVIWGRYTFLEGPLQDLYVGAGVQAVGDFEAISNGVKIDAPGYAVVNAAAGYPINENFEIGLFVENLLDNEYVERVNNTTARGVFYGDPLTATFRLTGRF</sequence>
<dbReference type="InterPro" id="IPR000531">
    <property type="entry name" value="Beta-barrel_TonB"/>
</dbReference>
<dbReference type="Gene3D" id="2.40.170.20">
    <property type="entry name" value="TonB-dependent receptor, beta-barrel domain"/>
    <property type="match status" value="1"/>
</dbReference>
<evidence type="ECO:0000259" key="13">
    <source>
        <dbReference type="Pfam" id="PF00593"/>
    </source>
</evidence>
<dbReference type="RefSeq" id="WP_257767525.1">
    <property type="nucleotide sequence ID" value="NZ_CP102480.1"/>
</dbReference>
<keyword evidence="3 10" id="KW-0813">Transport</keyword>
<keyword evidence="9 10" id="KW-0998">Cell outer membrane</keyword>
<keyword evidence="12" id="KW-0732">Signal</keyword>
<feature type="chain" id="PRO_5039944937" evidence="12">
    <location>
        <begin position="37"/>
        <end position="715"/>
    </location>
</feature>
<reference evidence="15" key="1">
    <citation type="submission" date="2022-08" db="EMBL/GenBank/DDBJ databases">
        <title>Nisaea acidiphila sp. nov., isolated from a marine algal debris and emended description of the genus Nisaea Urios et al. 2008.</title>
        <authorList>
            <person name="Kwon K."/>
        </authorList>
    </citation>
    <scope>NUCLEOTIDE SEQUENCE</scope>
    <source>
        <strain evidence="15">MEBiC11861</strain>
    </source>
</reference>
<evidence type="ECO:0000256" key="4">
    <source>
        <dbReference type="ARBA" id="ARBA00022452"/>
    </source>
</evidence>
<keyword evidence="5 10" id="KW-0812">Transmembrane</keyword>
<name>A0A9J7ANM7_9PROT</name>
<dbReference type="Pfam" id="PF00593">
    <property type="entry name" value="TonB_dep_Rec_b-barrel"/>
    <property type="match status" value="1"/>
</dbReference>
<dbReference type="GO" id="GO:0009279">
    <property type="term" value="C:cell outer membrane"/>
    <property type="evidence" value="ECO:0007669"/>
    <property type="project" value="UniProtKB-SubCell"/>
</dbReference>
<evidence type="ECO:0000256" key="8">
    <source>
        <dbReference type="ARBA" id="ARBA00023170"/>
    </source>
</evidence>
<comment type="subcellular location">
    <subcellularLocation>
        <location evidence="1 10">Cell outer membrane</location>
        <topology evidence="1 10">Multi-pass membrane protein</topology>
    </subcellularLocation>
</comment>
<dbReference type="AlphaFoldDB" id="A0A9J7ANM7"/>
<evidence type="ECO:0000256" key="7">
    <source>
        <dbReference type="ARBA" id="ARBA00023136"/>
    </source>
</evidence>
<keyword evidence="4 10" id="KW-1134">Transmembrane beta strand</keyword>
<dbReference type="GO" id="GO:0015891">
    <property type="term" value="P:siderophore transport"/>
    <property type="evidence" value="ECO:0007669"/>
    <property type="project" value="InterPro"/>
</dbReference>
<dbReference type="PANTHER" id="PTHR32552:SF74">
    <property type="entry name" value="HYDROXAMATE SIDEROPHORE RECEPTOR FHUE"/>
    <property type="match status" value="1"/>
</dbReference>
<dbReference type="NCBIfam" id="TIGR01783">
    <property type="entry name" value="TonB-siderophor"/>
    <property type="match status" value="1"/>
</dbReference>
<evidence type="ECO:0000256" key="3">
    <source>
        <dbReference type="ARBA" id="ARBA00022448"/>
    </source>
</evidence>
<dbReference type="PROSITE" id="PS52016">
    <property type="entry name" value="TONB_DEPENDENT_REC_3"/>
    <property type="match status" value="1"/>
</dbReference>
<dbReference type="Gene3D" id="2.170.130.10">
    <property type="entry name" value="TonB-dependent receptor, plug domain"/>
    <property type="match status" value="1"/>
</dbReference>
<dbReference type="KEGG" id="naci:NUH88_16665"/>
<evidence type="ECO:0000313" key="15">
    <source>
        <dbReference type="EMBL" id="UUX49024.1"/>
    </source>
</evidence>
<protein>
    <submittedName>
        <fullName evidence="15">TonB-dependent siderophore receptor</fullName>
    </submittedName>
</protein>
<evidence type="ECO:0000256" key="1">
    <source>
        <dbReference type="ARBA" id="ARBA00004571"/>
    </source>
</evidence>
<feature type="domain" description="TonB-dependent receptor-like beta-barrel" evidence="13">
    <location>
        <begin position="289"/>
        <end position="682"/>
    </location>
</feature>
<keyword evidence="7 10" id="KW-0472">Membrane</keyword>
<dbReference type="Proteomes" id="UP001060336">
    <property type="component" value="Chromosome"/>
</dbReference>
<evidence type="ECO:0000256" key="6">
    <source>
        <dbReference type="ARBA" id="ARBA00023077"/>
    </source>
</evidence>
<dbReference type="CDD" id="cd01347">
    <property type="entry name" value="ligand_gated_channel"/>
    <property type="match status" value="1"/>
</dbReference>
<keyword evidence="6 11" id="KW-0798">TonB box</keyword>
<evidence type="ECO:0000256" key="9">
    <source>
        <dbReference type="ARBA" id="ARBA00023237"/>
    </source>
</evidence>
<evidence type="ECO:0000256" key="11">
    <source>
        <dbReference type="RuleBase" id="RU003357"/>
    </source>
</evidence>
<gene>
    <name evidence="15" type="ORF">NUH88_16665</name>
</gene>
<dbReference type="PANTHER" id="PTHR32552">
    <property type="entry name" value="FERRICHROME IRON RECEPTOR-RELATED"/>
    <property type="match status" value="1"/>
</dbReference>
<dbReference type="SUPFAM" id="SSF56935">
    <property type="entry name" value="Porins"/>
    <property type="match status" value="1"/>
</dbReference>
<evidence type="ECO:0000259" key="14">
    <source>
        <dbReference type="Pfam" id="PF07715"/>
    </source>
</evidence>
<proteinExistence type="inferred from homology"/>
<dbReference type="InterPro" id="IPR037066">
    <property type="entry name" value="Plug_dom_sf"/>
</dbReference>
<dbReference type="InterPro" id="IPR036942">
    <property type="entry name" value="Beta-barrel_TonB_sf"/>
</dbReference>
<feature type="signal peptide" evidence="12">
    <location>
        <begin position="1"/>
        <end position="36"/>
    </location>
</feature>
<dbReference type="EMBL" id="CP102480">
    <property type="protein sequence ID" value="UUX49024.1"/>
    <property type="molecule type" value="Genomic_DNA"/>
</dbReference>
<evidence type="ECO:0000313" key="16">
    <source>
        <dbReference type="Proteomes" id="UP001060336"/>
    </source>
</evidence>
<evidence type="ECO:0000256" key="10">
    <source>
        <dbReference type="PROSITE-ProRule" id="PRU01360"/>
    </source>
</evidence>
<feature type="domain" description="TonB-dependent receptor plug" evidence="14">
    <location>
        <begin position="79"/>
        <end position="178"/>
    </location>
</feature>
<dbReference type="InterPro" id="IPR010105">
    <property type="entry name" value="TonB_sidphr_rcpt"/>
</dbReference>
<dbReference type="Pfam" id="PF07715">
    <property type="entry name" value="Plug"/>
    <property type="match status" value="1"/>
</dbReference>